<dbReference type="Pfam" id="PF09652">
    <property type="entry name" value="Cas_VVA1548"/>
    <property type="match status" value="1"/>
</dbReference>
<dbReference type="InterPro" id="IPR013443">
    <property type="entry name" value="CRISPR-assoc_prot_Csx16"/>
</dbReference>
<keyword evidence="2" id="KW-1185">Reference proteome</keyword>
<sequence>MEKKDTIIITRHEGAVAWLKEIKGVTGKVIPHFDEKIEVKNKKVYGTLPVHLINQIIAEGGEFYLINLPSLAFSQRGEELTPSEMEEAGAQLLKIKKIEMEVI</sequence>
<accession>A0A385AGU5</accession>
<reference evidence="1" key="1">
    <citation type="submission" date="2018-07" db="EMBL/GenBank/DDBJ databases">
        <authorList>
            <person name="Quirk P.G."/>
            <person name="Krulwich T.A."/>
        </authorList>
    </citation>
    <scope>NUCLEOTIDE SEQUENCE [LARGE SCALE GENOMIC DNA]</scope>
</reference>
<dbReference type="EMBL" id="MH674343">
    <property type="protein sequence ID" value="AXN53384.1"/>
    <property type="molecule type" value="Genomic_DNA"/>
</dbReference>
<gene>
    <name evidence="1" type="ORF">Drs3_00003</name>
</gene>
<evidence type="ECO:0000313" key="2">
    <source>
        <dbReference type="Proteomes" id="UP000262397"/>
    </source>
</evidence>
<protein>
    <submittedName>
        <fullName evidence="1">Putative CRISPR-associated protein</fullName>
    </submittedName>
</protein>
<evidence type="ECO:0000313" key="1">
    <source>
        <dbReference type="EMBL" id="AXN53384.1"/>
    </source>
</evidence>
<proteinExistence type="predicted"/>
<organism evidence="1">
    <name type="scientific">Methanobacterium virus Drs3</name>
    <dbReference type="NCBI Taxonomy" id="1430441"/>
    <lineage>
        <taxon>Viruses</taxon>
        <taxon>Duplodnaviria</taxon>
        <taxon>Heunggongvirae</taxon>
        <taxon>Uroviricota</taxon>
        <taxon>Caudoviricetes</taxon>
        <taxon>Methanobavirales</taxon>
        <taxon>Anaerodiviridae</taxon>
        <taxon>Metforvirus</taxon>
        <taxon>Metforvirus limi</taxon>
        <taxon>Metforvirus Drs3</taxon>
    </lineage>
</organism>
<name>A0A385AGU5_9CAUD</name>
<dbReference type="Proteomes" id="UP000262397">
    <property type="component" value="Segment"/>
</dbReference>